<gene>
    <name evidence="1" type="ORF">I4F81_001318</name>
</gene>
<reference evidence="1" key="1">
    <citation type="submission" date="2019-11" db="EMBL/GenBank/DDBJ databases">
        <title>Nori genome reveals adaptations in red seaweeds to the harsh intertidal environment.</title>
        <authorList>
            <person name="Wang D."/>
            <person name="Mao Y."/>
        </authorList>
    </citation>
    <scope>NUCLEOTIDE SEQUENCE</scope>
    <source>
        <tissue evidence="1">Gametophyte</tissue>
    </source>
</reference>
<name>A0ACC3BMI9_PYRYE</name>
<comment type="caution">
    <text evidence="1">The sequence shown here is derived from an EMBL/GenBank/DDBJ whole genome shotgun (WGS) entry which is preliminary data.</text>
</comment>
<accession>A0ACC3BMI9</accession>
<evidence type="ECO:0000313" key="2">
    <source>
        <dbReference type="Proteomes" id="UP000798662"/>
    </source>
</evidence>
<proteinExistence type="predicted"/>
<protein>
    <submittedName>
        <fullName evidence="1">Uncharacterized protein</fullName>
    </submittedName>
</protein>
<keyword evidence="2" id="KW-1185">Reference proteome</keyword>
<evidence type="ECO:0000313" key="1">
    <source>
        <dbReference type="EMBL" id="KAK1858717.1"/>
    </source>
</evidence>
<dbReference type="Proteomes" id="UP000798662">
    <property type="component" value="Chromosome 1"/>
</dbReference>
<sequence length="525" mass="54651">MSSPLDFVARPLYPAAADGMARTSSQAPLVTATPPRADGSAHSVRGSAASATPAPGASVAPAGSGPKTRSRRPPIARKVMAPPVDALASVHPTSSEARGAFLGGGGAPPVQPTAAVSTSARTTTQAVEIDHVAANVSALAASCEDVKRELSIVSDAVSGASAKLETHAKTLETYGSIVSGLTNSVTKLTSVVTSQLPSPSWREDGVDPHGAAKVPRVGFAADAKHASKYLEVKIEDGQANDRVVGMHHMIAIRRKLNDRLTDSVGTALTCGGVYQDSATFSTLVSECTMEHFGCSEEEARVFLESDINQPTKQRGGGSKARSSSSSSEYASGSKQKKAEPTIVHAGSLLLAVQPHLVEAIKKKVIAAFFVAVGLQISTVTLIQVLQWLAKNKYTASDVGHKAVRAGVKAMFAYLGVSDRELDDDVGSRTVLNISIGHYALASCFIQHCMELAVAKAYKKRTRRTGAEPGLYLLWRLELLRGVVVAAAVGVMSGNEWALSEAAAGAVNVDVWADLAAAVGVAEKRG</sequence>
<dbReference type="EMBL" id="CM020618">
    <property type="protein sequence ID" value="KAK1858717.1"/>
    <property type="molecule type" value="Genomic_DNA"/>
</dbReference>
<organism evidence="1 2">
    <name type="scientific">Pyropia yezoensis</name>
    <name type="common">Susabi-nori</name>
    <name type="synonym">Porphyra yezoensis</name>
    <dbReference type="NCBI Taxonomy" id="2788"/>
    <lineage>
        <taxon>Eukaryota</taxon>
        <taxon>Rhodophyta</taxon>
        <taxon>Bangiophyceae</taxon>
        <taxon>Bangiales</taxon>
        <taxon>Bangiaceae</taxon>
        <taxon>Pyropia</taxon>
    </lineage>
</organism>